<evidence type="ECO:0000313" key="1">
    <source>
        <dbReference type="EMBL" id="VAX38877.1"/>
    </source>
</evidence>
<reference evidence="1" key="1">
    <citation type="submission" date="2018-06" db="EMBL/GenBank/DDBJ databases">
        <authorList>
            <person name="Zhirakovskaya E."/>
        </authorList>
    </citation>
    <scope>NUCLEOTIDE SEQUENCE</scope>
</reference>
<dbReference type="EMBL" id="UOGL01000270">
    <property type="protein sequence ID" value="VAX38877.1"/>
    <property type="molecule type" value="Genomic_DNA"/>
</dbReference>
<proteinExistence type="predicted"/>
<accession>A0A3B1E6L8</accession>
<name>A0A3B1E6L8_9ZZZZ</name>
<dbReference type="AlphaFoldDB" id="A0A3B1E6L8"/>
<organism evidence="1">
    <name type="scientific">hydrothermal vent metagenome</name>
    <dbReference type="NCBI Taxonomy" id="652676"/>
    <lineage>
        <taxon>unclassified sequences</taxon>
        <taxon>metagenomes</taxon>
        <taxon>ecological metagenomes</taxon>
    </lineage>
</organism>
<protein>
    <submittedName>
        <fullName evidence="1">Uncharacterized protein</fullName>
    </submittedName>
</protein>
<sequence>MLKKMKLKAHEIKVIDMLASNVFSSEIMKSLKENPTIKEIDVTGHGYFITIAHPSLPETRIICNKPMIIGSCNGVESTFLIFIENHELTIERAGVGEIEPPEDYKDCEIRH</sequence>
<gene>
    <name evidence="1" type="ORF">MNBD_PLANCTO02-1682</name>
</gene>